<evidence type="ECO:0008006" key="4">
    <source>
        <dbReference type="Google" id="ProtNLM"/>
    </source>
</evidence>
<proteinExistence type="predicted"/>
<keyword evidence="1" id="KW-0732">Signal</keyword>
<sequence length="207" mass="22784">MKLSVIAALTFAALISAAHADEADKVRETTKAEADAFNARLYAGTLTDKAYACFVRRYDAEHLARHPKQKVASMKLLVSAETDKEDKQLHNSFRLGFRYRHRSGDFDSSGSCGSHAVLLSEGDEVRMGCGVDCEGGGIEVALSKDNKSAIIRLVQIRVWQNNKPDDEAEQALVAGADDKIFRLDRTDNSECASLVTDRKELAALRHK</sequence>
<name>A0A2M8RB86_9BRAD</name>
<gene>
    <name evidence="2" type="ORF">CVM73_10625</name>
</gene>
<dbReference type="EMBL" id="PGVG01000007">
    <property type="protein sequence ID" value="PJG55029.1"/>
    <property type="molecule type" value="Genomic_DNA"/>
</dbReference>
<reference evidence="2 3" key="1">
    <citation type="submission" date="2017-11" db="EMBL/GenBank/DDBJ databases">
        <title>Bradyrhizobium forestalis sp. nov., an efficient nitrogen-fixing bacterium isolated from nodules of forest legume species in the Amazon.</title>
        <authorList>
            <person name="Costa E.M."/>
            <person name="Guimaraes A."/>
            <person name="Carvalho T.S."/>
            <person name="Rodrigues T.L."/>
            <person name="Ribeiro P.R.A."/>
            <person name="Lebbe L."/>
            <person name="Willems A."/>
            <person name="Moreira F.M.S."/>
        </authorList>
    </citation>
    <scope>NUCLEOTIDE SEQUENCE [LARGE SCALE GENOMIC DNA]</scope>
    <source>
        <strain evidence="2 3">INPA54B</strain>
    </source>
</reference>
<dbReference type="AlphaFoldDB" id="A0A2M8RB86"/>
<accession>A0A2M8RB86</accession>
<feature type="chain" id="PRO_5014941812" description="DUF3617 domain-containing protein" evidence="1">
    <location>
        <begin position="21"/>
        <end position="207"/>
    </location>
</feature>
<feature type="signal peptide" evidence="1">
    <location>
        <begin position="1"/>
        <end position="20"/>
    </location>
</feature>
<evidence type="ECO:0000313" key="2">
    <source>
        <dbReference type="EMBL" id="PJG55029.1"/>
    </source>
</evidence>
<dbReference type="Proteomes" id="UP000231194">
    <property type="component" value="Unassembled WGS sequence"/>
</dbReference>
<evidence type="ECO:0000256" key="1">
    <source>
        <dbReference type="SAM" id="SignalP"/>
    </source>
</evidence>
<evidence type="ECO:0000313" key="3">
    <source>
        <dbReference type="Proteomes" id="UP000231194"/>
    </source>
</evidence>
<protein>
    <recommendedName>
        <fullName evidence="4">DUF3617 domain-containing protein</fullName>
    </recommendedName>
</protein>
<dbReference type="OrthoDB" id="7839213at2"/>
<comment type="caution">
    <text evidence="2">The sequence shown here is derived from an EMBL/GenBank/DDBJ whole genome shotgun (WGS) entry which is preliminary data.</text>
</comment>
<organism evidence="2 3">
    <name type="scientific">Bradyrhizobium forestalis</name>
    <dbReference type="NCBI Taxonomy" id="1419263"/>
    <lineage>
        <taxon>Bacteria</taxon>
        <taxon>Pseudomonadati</taxon>
        <taxon>Pseudomonadota</taxon>
        <taxon>Alphaproteobacteria</taxon>
        <taxon>Hyphomicrobiales</taxon>
        <taxon>Nitrobacteraceae</taxon>
        <taxon>Bradyrhizobium</taxon>
    </lineage>
</organism>
<keyword evidence="3" id="KW-1185">Reference proteome</keyword>
<dbReference type="RefSeq" id="WP_100231955.1">
    <property type="nucleotide sequence ID" value="NZ_PGVG01000007.1"/>
</dbReference>